<dbReference type="PANTHER" id="PTHR31595">
    <property type="entry name" value="LONG-CHAIN-ALCOHOL O-FATTY-ACYLTRANSFERASE 3-RELATED"/>
    <property type="match status" value="1"/>
</dbReference>
<keyword evidence="10" id="KW-1185">Reference proteome</keyword>
<keyword evidence="6 7" id="KW-0472">Membrane</keyword>
<comment type="caution">
    <text evidence="9">The sequence shown here is derived from an EMBL/GenBank/DDBJ whole genome shotgun (WGS) entry which is preliminary data.</text>
</comment>
<feature type="transmembrane region" description="Helical" evidence="7">
    <location>
        <begin position="151"/>
        <end position="176"/>
    </location>
</feature>
<dbReference type="Proteomes" id="UP000282759">
    <property type="component" value="Unassembled WGS sequence"/>
</dbReference>
<feature type="transmembrane region" description="Helical" evidence="7">
    <location>
        <begin position="57"/>
        <end position="76"/>
    </location>
</feature>
<comment type="subcellular location">
    <subcellularLocation>
        <location evidence="1">Membrane</location>
        <topology evidence="1">Multi-pass membrane protein</topology>
    </subcellularLocation>
</comment>
<feature type="transmembrane region" description="Helical" evidence="7">
    <location>
        <begin position="6"/>
        <end position="24"/>
    </location>
</feature>
<organism evidence="9 10">
    <name type="scientific">Mucilaginibacter limnophilus</name>
    <dbReference type="NCBI Taxonomy" id="1932778"/>
    <lineage>
        <taxon>Bacteria</taxon>
        <taxon>Pseudomonadati</taxon>
        <taxon>Bacteroidota</taxon>
        <taxon>Sphingobacteriia</taxon>
        <taxon>Sphingobacteriales</taxon>
        <taxon>Sphingobacteriaceae</taxon>
        <taxon>Mucilaginibacter</taxon>
    </lineage>
</organism>
<sequence>MTAVQFISFSLINLVVLASGYIILKKQLFRLSWVMLIVSIATVSFLCTDSYPVMRMLAIIATTFTAMKVIAATAEYKNKPVALTFKQWFVFATGWPGMRAQPFEKLGSAPLTDAWHLIRFGLSRIAAGGILLAFAHFVVKNYPLTQLTYWFISIILLIALSLILHFGVLSISAGVWRLQGVNVHMLFRQPAKAMSLTEFWGKRWNLAFSEMTSIAIFRPLKKITGNAAALLAAFVFSGLLHELALSLPVNYGFGLPLLYFVLQGIAVLIEKAIYPASALLQNKVTARLWTFIWVVVPMPLLFHTQFVKQVVWPLAGL</sequence>
<feature type="transmembrane region" description="Helical" evidence="7">
    <location>
        <begin position="286"/>
        <end position="307"/>
    </location>
</feature>
<reference evidence="9 10" key="1">
    <citation type="submission" date="2019-01" db="EMBL/GenBank/DDBJ databases">
        <authorList>
            <person name="Chen W.-M."/>
        </authorList>
    </citation>
    <scope>NUCLEOTIDE SEQUENCE [LARGE SCALE GENOMIC DNA]</scope>
    <source>
        <strain evidence="9 10">YBJ-36</strain>
    </source>
</reference>
<keyword evidence="3" id="KW-0808">Transferase</keyword>
<name>A0A3S2WXX6_9SPHI</name>
<evidence type="ECO:0000256" key="5">
    <source>
        <dbReference type="ARBA" id="ARBA00022989"/>
    </source>
</evidence>
<evidence type="ECO:0000259" key="8">
    <source>
        <dbReference type="Pfam" id="PF13813"/>
    </source>
</evidence>
<evidence type="ECO:0000256" key="4">
    <source>
        <dbReference type="ARBA" id="ARBA00022692"/>
    </source>
</evidence>
<feature type="transmembrane region" description="Helical" evidence="7">
    <location>
        <begin position="253"/>
        <end position="274"/>
    </location>
</feature>
<evidence type="ECO:0000313" key="9">
    <source>
        <dbReference type="EMBL" id="RVU00669.1"/>
    </source>
</evidence>
<dbReference type="GO" id="GO:0008374">
    <property type="term" value="F:O-acyltransferase activity"/>
    <property type="evidence" value="ECO:0007669"/>
    <property type="project" value="InterPro"/>
</dbReference>
<dbReference type="GO" id="GO:0016020">
    <property type="term" value="C:membrane"/>
    <property type="evidence" value="ECO:0007669"/>
    <property type="project" value="UniProtKB-SubCell"/>
</dbReference>
<dbReference type="Pfam" id="PF13813">
    <property type="entry name" value="MBOAT_2"/>
    <property type="match status" value="1"/>
</dbReference>
<feature type="transmembrane region" description="Helical" evidence="7">
    <location>
        <begin position="121"/>
        <end position="139"/>
    </location>
</feature>
<dbReference type="InterPro" id="IPR044851">
    <property type="entry name" value="Wax_synthase"/>
</dbReference>
<keyword evidence="5 7" id="KW-1133">Transmembrane helix</keyword>
<gene>
    <name evidence="9" type="ORF">EOD41_11765</name>
</gene>
<dbReference type="EMBL" id="SACK01000004">
    <property type="protein sequence ID" value="RVU00669.1"/>
    <property type="molecule type" value="Genomic_DNA"/>
</dbReference>
<comment type="pathway">
    <text evidence="2">Secondary metabolite biosynthesis.</text>
</comment>
<keyword evidence="4 7" id="KW-0812">Transmembrane</keyword>
<feature type="transmembrane region" description="Helical" evidence="7">
    <location>
        <begin position="227"/>
        <end position="247"/>
    </location>
</feature>
<feature type="domain" description="Wax synthase" evidence="8">
    <location>
        <begin position="185"/>
        <end position="245"/>
    </location>
</feature>
<protein>
    <recommendedName>
        <fullName evidence="8">Wax synthase domain-containing protein</fullName>
    </recommendedName>
</protein>
<evidence type="ECO:0000256" key="2">
    <source>
        <dbReference type="ARBA" id="ARBA00005179"/>
    </source>
</evidence>
<feature type="transmembrane region" description="Helical" evidence="7">
    <location>
        <begin position="31"/>
        <end position="51"/>
    </location>
</feature>
<dbReference type="PANTHER" id="PTHR31595:SF57">
    <property type="entry name" value="OS04G0481900 PROTEIN"/>
    <property type="match status" value="1"/>
</dbReference>
<evidence type="ECO:0000256" key="3">
    <source>
        <dbReference type="ARBA" id="ARBA00022679"/>
    </source>
</evidence>
<evidence type="ECO:0000256" key="7">
    <source>
        <dbReference type="SAM" id="Phobius"/>
    </source>
</evidence>
<evidence type="ECO:0000313" key="10">
    <source>
        <dbReference type="Proteomes" id="UP000282759"/>
    </source>
</evidence>
<evidence type="ECO:0000256" key="6">
    <source>
        <dbReference type="ARBA" id="ARBA00023136"/>
    </source>
</evidence>
<accession>A0A3S2WXX6</accession>
<dbReference type="GO" id="GO:0006629">
    <property type="term" value="P:lipid metabolic process"/>
    <property type="evidence" value="ECO:0007669"/>
    <property type="project" value="InterPro"/>
</dbReference>
<evidence type="ECO:0000256" key="1">
    <source>
        <dbReference type="ARBA" id="ARBA00004141"/>
    </source>
</evidence>
<dbReference type="InterPro" id="IPR032805">
    <property type="entry name" value="Wax_synthase_dom"/>
</dbReference>
<dbReference type="OrthoDB" id="2677128at2"/>
<proteinExistence type="predicted"/>
<dbReference type="AlphaFoldDB" id="A0A3S2WXX6"/>
<dbReference type="RefSeq" id="WP_127705056.1">
    <property type="nucleotide sequence ID" value="NZ_SACK01000004.1"/>
</dbReference>